<gene>
    <name evidence="2" type="ORF">GCM10023195_05350</name>
</gene>
<dbReference type="Proteomes" id="UP001500212">
    <property type="component" value="Unassembled WGS sequence"/>
</dbReference>
<dbReference type="RefSeq" id="WP_345347603.1">
    <property type="nucleotide sequence ID" value="NZ_BAABHJ010000002.1"/>
</dbReference>
<keyword evidence="3" id="KW-1185">Reference proteome</keyword>
<accession>A0ABP8TDA1</accession>
<name>A0ABP8TDA1_9ACTN</name>
<dbReference type="EMBL" id="BAABHJ010000002">
    <property type="protein sequence ID" value="GAA4601917.1"/>
    <property type="molecule type" value="Genomic_DNA"/>
</dbReference>
<feature type="region of interest" description="Disordered" evidence="1">
    <location>
        <begin position="1"/>
        <end position="67"/>
    </location>
</feature>
<protein>
    <submittedName>
        <fullName evidence="2">Uncharacterized protein</fullName>
    </submittedName>
</protein>
<proteinExistence type="predicted"/>
<reference evidence="3" key="1">
    <citation type="journal article" date="2019" name="Int. J. Syst. Evol. Microbiol.">
        <title>The Global Catalogue of Microorganisms (GCM) 10K type strain sequencing project: providing services to taxonomists for standard genome sequencing and annotation.</title>
        <authorList>
            <consortium name="The Broad Institute Genomics Platform"/>
            <consortium name="The Broad Institute Genome Sequencing Center for Infectious Disease"/>
            <person name="Wu L."/>
            <person name="Ma J."/>
        </authorList>
    </citation>
    <scope>NUCLEOTIDE SEQUENCE [LARGE SCALE GENOMIC DNA]</scope>
    <source>
        <strain evidence="3">JCM 17938</strain>
    </source>
</reference>
<comment type="caution">
    <text evidence="2">The sequence shown here is derived from an EMBL/GenBank/DDBJ whole genome shotgun (WGS) entry which is preliminary data.</text>
</comment>
<evidence type="ECO:0000256" key="1">
    <source>
        <dbReference type="SAM" id="MobiDB-lite"/>
    </source>
</evidence>
<organism evidence="2 3">
    <name type="scientific">Actinoallomurus liliacearum</name>
    <dbReference type="NCBI Taxonomy" id="1080073"/>
    <lineage>
        <taxon>Bacteria</taxon>
        <taxon>Bacillati</taxon>
        <taxon>Actinomycetota</taxon>
        <taxon>Actinomycetes</taxon>
        <taxon>Streptosporangiales</taxon>
        <taxon>Thermomonosporaceae</taxon>
        <taxon>Actinoallomurus</taxon>
    </lineage>
</organism>
<evidence type="ECO:0000313" key="3">
    <source>
        <dbReference type="Proteomes" id="UP001500212"/>
    </source>
</evidence>
<sequence>MPYGAGGVCGTSAARWTPPPCGGVQDIGTVSEQHGQGVAQRGGRADEGLVVEQEAPPTPVSTALKKE</sequence>
<evidence type="ECO:0000313" key="2">
    <source>
        <dbReference type="EMBL" id="GAA4601917.1"/>
    </source>
</evidence>